<gene>
    <name evidence="1" type="ORF">J2Z66_005196</name>
</gene>
<evidence type="ECO:0000313" key="2">
    <source>
        <dbReference type="Proteomes" id="UP001519287"/>
    </source>
</evidence>
<comment type="caution">
    <text evidence="1">The sequence shown here is derived from an EMBL/GenBank/DDBJ whole genome shotgun (WGS) entry which is preliminary data.</text>
</comment>
<sequence>MKPLVNTAFEAPARYHKDMLYMMVRDACMLYAYWELSDRKRWLLSRHFECDYSSMPKALRIYDVTCIYFNGSNANSYFDIPTTPEADNWYIHHLQPGRTYLADWGTYTIEGEFLPLLRSNAVITPRQTVAPWGAPLVEVVSEVKNGKADGRIEPHFFENVQPYSPNAR</sequence>
<evidence type="ECO:0000313" key="1">
    <source>
        <dbReference type="EMBL" id="MBP1993574.1"/>
    </source>
</evidence>
<accession>A0ABS4J173</accession>
<dbReference type="Proteomes" id="UP001519287">
    <property type="component" value="Unassembled WGS sequence"/>
</dbReference>
<dbReference type="EMBL" id="JAGGLB010000019">
    <property type="protein sequence ID" value="MBP1993574.1"/>
    <property type="molecule type" value="Genomic_DNA"/>
</dbReference>
<keyword evidence="2" id="KW-1185">Reference proteome</keyword>
<organism evidence="1 2">
    <name type="scientific">Paenibacillus eucommiae</name>
    <dbReference type="NCBI Taxonomy" id="1355755"/>
    <lineage>
        <taxon>Bacteria</taxon>
        <taxon>Bacillati</taxon>
        <taxon>Bacillota</taxon>
        <taxon>Bacilli</taxon>
        <taxon>Bacillales</taxon>
        <taxon>Paenibacillaceae</taxon>
        <taxon>Paenibacillus</taxon>
    </lineage>
</organism>
<dbReference type="RefSeq" id="WP_209975456.1">
    <property type="nucleotide sequence ID" value="NZ_JAGGLB010000019.1"/>
</dbReference>
<evidence type="ECO:0008006" key="3">
    <source>
        <dbReference type="Google" id="ProtNLM"/>
    </source>
</evidence>
<proteinExistence type="predicted"/>
<protein>
    <recommendedName>
        <fullName evidence="3">DUF4912 domain-containing protein</fullName>
    </recommendedName>
</protein>
<reference evidence="1 2" key="1">
    <citation type="submission" date="2021-03" db="EMBL/GenBank/DDBJ databases">
        <title>Genomic Encyclopedia of Type Strains, Phase IV (KMG-IV): sequencing the most valuable type-strain genomes for metagenomic binning, comparative biology and taxonomic classification.</title>
        <authorList>
            <person name="Goeker M."/>
        </authorList>
    </citation>
    <scope>NUCLEOTIDE SEQUENCE [LARGE SCALE GENOMIC DNA]</scope>
    <source>
        <strain evidence="1 2">DSM 26048</strain>
    </source>
</reference>
<name>A0ABS4J173_9BACL</name>
<dbReference type="InterPro" id="IPR032585">
    <property type="entry name" value="DUF4912"/>
</dbReference>
<dbReference type="Pfam" id="PF16258">
    <property type="entry name" value="DUF4912"/>
    <property type="match status" value="1"/>
</dbReference>